<proteinExistence type="predicted"/>
<keyword evidence="1" id="KW-0472">Membrane</keyword>
<dbReference type="EMBL" id="JBHLTG010000015">
    <property type="protein sequence ID" value="MFC0682556.1"/>
    <property type="molecule type" value="Genomic_DNA"/>
</dbReference>
<protein>
    <recommendedName>
        <fullName evidence="4">Lycopene cyclase domain-containing protein</fullName>
    </recommendedName>
</protein>
<feature type="transmembrane region" description="Helical" evidence="1">
    <location>
        <begin position="70"/>
        <end position="98"/>
    </location>
</feature>
<evidence type="ECO:0000313" key="3">
    <source>
        <dbReference type="Proteomes" id="UP001589896"/>
    </source>
</evidence>
<feature type="transmembrane region" description="Helical" evidence="1">
    <location>
        <begin position="37"/>
        <end position="58"/>
    </location>
</feature>
<comment type="caution">
    <text evidence="2">The sequence shown here is derived from an EMBL/GenBank/DDBJ whole genome shotgun (WGS) entry which is preliminary data.</text>
</comment>
<name>A0ABV6RZZ8_9GAMM</name>
<gene>
    <name evidence="2" type="ORF">ACFFGH_32395</name>
</gene>
<feature type="transmembrane region" description="Helical" evidence="1">
    <location>
        <begin position="6"/>
        <end position="25"/>
    </location>
</feature>
<sequence length="120" mass="13219">MDPEIILSVVGLASLLLVMVGCWTLHRRLRTRATTGLIVSVVGLLAWLPLSQIVEYLVMRQVSLGRDSSAWNWILVVTDLFAPIVLLFGASLSFWLAVRSVEPRPRPNNSSKPTPLRGAA</sequence>
<keyword evidence="1" id="KW-0812">Transmembrane</keyword>
<evidence type="ECO:0000313" key="2">
    <source>
        <dbReference type="EMBL" id="MFC0682556.1"/>
    </source>
</evidence>
<accession>A0ABV6RZZ8</accession>
<keyword evidence="1" id="KW-1133">Transmembrane helix</keyword>
<keyword evidence="3" id="KW-1185">Reference proteome</keyword>
<organism evidence="2 3">
    <name type="scientific">Lysobacter korlensis</name>
    <dbReference type="NCBI Taxonomy" id="553636"/>
    <lineage>
        <taxon>Bacteria</taxon>
        <taxon>Pseudomonadati</taxon>
        <taxon>Pseudomonadota</taxon>
        <taxon>Gammaproteobacteria</taxon>
        <taxon>Lysobacterales</taxon>
        <taxon>Lysobacteraceae</taxon>
        <taxon>Lysobacter</taxon>
    </lineage>
</organism>
<evidence type="ECO:0008006" key="4">
    <source>
        <dbReference type="Google" id="ProtNLM"/>
    </source>
</evidence>
<dbReference type="RefSeq" id="WP_386676681.1">
    <property type="nucleotide sequence ID" value="NZ_JBHLTG010000015.1"/>
</dbReference>
<evidence type="ECO:0000256" key="1">
    <source>
        <dbReference type="SAM" id="Phobius"/>
    </source>
</evidence>
<reference evidence="2 3" key="1">
    <citation type="submission" date="2024-09" db="EMBL/GenBank/DDBJ databases">
        <authorList>
            <person name="Sun Q."/>
            <person name="Mori K."/>
        </authorList>
    </citation>
    <scope>NUCLEOTIDE SEQUENCE [LARGE SCALE GENOMIC DNA]</scope>
    <source>
        <strain evidence="2 3">KCTC 23076</strain>
    </source>
</reference>
<dbReference type="Proteomes" id="UP001589896">
    <property type="component" value="Unassembled WGS sequence"/>
</dbReference>